<reference evidence="2 3" key="1">
    <citation type="submission" date="2020-08" db="EMBL/GenBank/DDBJ databases">
        <title>Sequencing the genomes of 1000 actinobacteria strains.</title>
        <authorList>
            <person name="Klenk H.-P."/>
        </authorList>
    </citation>
    <scope>NUCLEOTIDE SEQUENCE [LARGE SCALE GENOMIC DNA]</scope>
    <source>
        <strain evidence="2 3">DSM 45823</strain>
    </source>
</reference>
<evidence type="ECO:0000313" key="3">
    <source>
        <dbReference type="Proteomes" id="UP000539313"/>
    </source>
</evidence>
<comment type="caution">
    <text evidence="2">The sequence shown here is derived from an EMBL/GenBank/DDBJ whole genome shotgun (WGS) entry which is preliminary data.</text>
</comment>
<protein>
    <submittedName>
        <fullName evidence="2">Uncharacterized protein (TIGR03083 family)</fullName>
    </submittedName>
</protein>
<organism evidence="2 3">
    <name type="scientific">Thermomonospora cellulosilytica</name>
    <dbReference type="NCBI Taxonomy" id="1411118"/>
    <lineage>
        <taxon>Bacteria</taxon>
        <taxon>Bacillati</taxon>
        <taxon>Actinomycetota</taxon>
        <taxon>Actinomycetes</taxon>
        <taxon>Streptosporangiales</taxon>
        <taxon>Thermomonosporaceae</taxon>
        <taxon>Thermomonospora</taxon>
    </lineage>
</organism>
<dbReference type="Gene3D" id="1.20.120.450">
    <property type="entry name" value="dinb family like domain"/>
    <property type="match status" value="1"/>
</dbReference>
<keyword evidence="3" id="KW-1185">Reference proteome</keyword>
<gene>
    <name evidence="2" type="ORF">HNR21_003417</name>
</gene>
<dbReference type="SUPFAM" id="SSF109854">
    <property type="entry name" value="DinB/YfiT-like putative metalloenzymes"/>
    <property type="match status" value="1"/>
</dbReference>
<evidence type="ECO:0000313" key="2">
    <source>
        <dbReference type="EMBL" id="MBA9004535.1"/>
    </source>
</evidence>
<dbReference type="AlphaFoldDB" id="A0A7W3MZ49"/>
<dbReference type="InterPro" id="IPR034660">
    <property type="entry name" value="DinB/YfiT-like"/>
</dbReference>
<sequence>MRFPLEDELRAERFRLIGTLQGLSDEEFDDGPTLCAGWSPRDVLGHLIGTDYLLGSYLPYGARIHAANQAQADRARRIPRDRLMEWAAHWAANPSLTSRLGVAVMLGDLGVHHQDVLRGLGREREVPDAVANAILREGMQLSLWLNRRVLRHRLVPTDGGRPVGRGPRVRGTREALGLWLAGRDSVAGELVFED</sequence>
<dbReference type="InterPro" id="IPR024344">
    <property type="entry name" value="MDMPI_metal-binding"/>
</dbReference>
<evidence type="ECO:0000259" key="1">
    <source>
        <dbReference type="Pfam" id="PF11716"/>
    </source>
</evidence>
<dbReference type="RefSeq" id="WP_182705965.1">
    <property type="nucleotide sequence ID" value="NZ_JACJII010000001.1"/>
</dbReference>
<dbReference type="EMBL" id="JACJII010000001">
    <property type="protein sequence ID" value="MBA9004535.1"/>
    <property type="molecule type" value="Genomic_DNA"/>
</dbReference>
<dbReference type="NCBIfam" id="TIGR03083">
    <property type="entry name" value="maleylpyruvate isomerase family mycothiol-dependent enzyme"/>
    <property type="match status" value="1"/>
</dbReference>
<dbReference type="Pfam" id="PF11716">
    <property type="entry name" value="MDMPI_N"/>
    <property type="match status" value="1"/>
</dbReference>
<accession>A0A7W3MZ49</accession>
<feature type="domain" description="Mycothiol-dependent maleylpyruvate isomerase metal-binding" evidence="1">
    <location>
        <begin position="9"/>
        <end position="89"/>
    </location>
</feature>
<dbReference type="InterPro" id="IPR017517">
    <property type="entry name" value="Maleyloyr_isom"/>
</dbReference>
<name>A0A7W3MZ49_9ACTN</name>
<dbReference type="GO" id="GO:0046872">
    <property type="term" value="F:metal ion binding"/>
    <property type="evidence" value="ECO:0007669"/>
    <property type="project" value="InterPro"/>
</dbReference>
<dbReference type="Proteomes" id="UP000539313">
    <property type="component" value="Unassembled WGS sequence"/>
</dbReference>
<proteinExistence type="predicted"/>